<keyword evidence="1" id="KW-0732">Signal</keyword>
<protein>
    <recommendedName>
        <fullName evidence="2">NAD-dependent epimerase/dehydratase domain-containing protein</fullName>
    </recommendedName>
</protein>
<comment type="caution">
    <text evidence="3">The sequence shown here is derived from an EMBL/GenBank/DDBJ whole genome shotgun (WGS) entry which is preliminary data.</text>
</comment>
<dbReference type="GO" id="GO:0003978">
    <property type="term" value="F:UDP-glucose 4-epimerase activity"/>
    <property type="evidence" value="ECO:0007669"/>
    <property type="project" value="TreeGrafter"/>
</dbReference>
<dbReference type="Gene3D" id="3.40.50.720">
    <property type="entry name" value="NAD(P)-binding Rossmann-like Domain"/>
    <property type="match status" value="1"/>
</dbReference>
<feature type="chain" id="PRO_5035893182" description="NAD-dependent epimerase/dehydratase domain-containing protein" evidence="1">
    <location>
        <begin position="25"/>
        <end position="391"/>
    </location>
</feature>
<dbReference type="SUPFAM" id="SSF51735">
    <property type="entry name" value="NAD(P)-binding Rossmann-fold domains"/>
    <property type="match status" value="1"/>
</dbReference>
<reference evidence="3" key="1">
    <citation type="submission" date="2021-03" db="EMBL/GenBank/DDBJ databases">
        <authorList>
            <person name="Bekaert M."/>
        </authorList>
    </citation>
    <scope>NUCLEOTIDE SEQUENCE</scope>
</reference>
<dbReference type="Proteomes" id="UP000683360">
    <property type="component" value="Unassembled WGS sequence"/>
</dbReference>
<dbReference type="Pfam" id="PF01370">
    <property type="entry name" value="Epimerase"/>
    <property type="match status" value="1"/>
</dbReference>
<feature type="domain" description="NAD-dependent epimerase/dehydratase" evidence="2">
    <location>
        <begin position="120"/>
        <end position="268"/>
    </location>
</feature>
<dbReference type="OrthoDB" id="16464at2759"/>
<dbReference type="InterPro" id="IPR036291">
    <property type="entry name" value="NAD(P)-bd_dom_sf"/>
</dbReference>
<proteinExistence type="predicted"/>
<dbReference type="GO" id="GO:0005829">
    <property type="term" value="C:cytosol"/>
    <property type="evidence" value="ECO:0007669"/>
    <property type="project" value="TreeGrafter"/>
</dbReference>
<dbReference type="PANTHER" id="PTHR43725:SF32">
    <property type="entry name" value="NAD-DEPENDENT EPIMERASE_DEHYDRATASE DOMAIN-CONTAINING PROTEIN"/>
    <property type="match status" value="1"/>
</dbReference>
<feature type="signal peptide" evidence="1">
    <location>
        <begin position="1"/>
        <end position="24"/>
    </location>
</feature>
<sequence>MEMLMKVISVLLILACSFIHAISGKQLNILVFGGNGFIGAETVERILSENHKVTLVNRGNWYWDSGIKIKPFVQHITCDRAQPLKDCNLLQSFLLESGESLYFDFVIDFSGYFSFQITDVLETFRNQIGKYIYISSDSVYEVCKEKHHYEFTVETDAVRPVDEKLQQELNEKDDYGHQKLECEEELIQDGVPYLILRLPDVIGPRDNTLRWWMYQLWIKLSDHLTRPITIPKRLFYKSLSFVYVKDVSDLIVNSLSFKPDVFNEAYNLAFSETQTLYQLLSHIRDKIGKGSTNIYLNEREDYMHLFPSVTLGPINIVKAKERLGWNTPFEKAAEKTTKFYENAISNISFTAEADRVIEKIQKYCTDNLHDVYNGLYQEYGISTGHHIKQDL</sequence>
<evidence type="ECO:0000313" key="4">
    <source>
        <dbReference type="Proteomes" id="UP000683360"/>
    </source>
</evidence>
<keyword evidence="4" id="KW-1185">Reference proteome</keyword>
<dbReference type="GO" id="GO:0005996">
    <property type="term" value="P:monosaccharide metabolic process"/>
    <property type="evidence" value="ECO:0007669"/>
    <property type="project" value="TreeGrafter"/>
</dbReference>
<evidence type="ECO:0000256" key="1">
    <source>
        <dbReference type="SAM" id="SignalP"/>
    </source>
</evidence>
<name>A0A8S3VQQ0_MYTED</name>
<evidence type="ECO:0000313" key="3">
    <source>
        <dbReference type="EMBL" id="CAG2256421.1"/>
    </source>
</evidence>
<accession>A0A8S3VQQ0</accession>
<dbReference type="AlphaFoldDB" id="A0A8S3VQQ0"/>
<dbReference type="EMBL" id="CAJPWZ010003303">
    <property type="protein sequence ID" value="CAG2256421.1"/>
    <property type="molecule type" value="Genomic_DNA"/>
</dbReference>
<organism evidence="3 4">
    <name type="scientific">Mytilus edulis</name>
    <name type="common">Blue mussel</name>
    <dbReference type="NCBI Taxonomy" id="6550"/>
    <lineage>
        <taxon>Eukaryota</taxon>
        <taxon>Metazoa</taxon>
        <taxon>Spiralia</taxon>
        <taxon>Lophotrochozoa</taxon>
        <taxon>Mollusca</taxon>
        <taxon>Bivalvia</taxon>
        <taxon>Autobranchia</taxon>
        <taxon>Pteriomorphia</taxon>
        <taxon>Mytilida</taxon>
        <taxon>Mytiloidea</taxon>
        <taxon>Mytilidae</taxon>
        <taxon>Mytilinae</taxon>
        <taxon>Mytilus</taxon>
    </lineage>
</organism>
<dbReference type="PANTHER" id="PTHR43725">
    <property type="entry name" value="UDP-GLUCOSE 4-EPIMERASE"/>
    <property type="match status" value="1"/>
</dbReference>
<dbReference type="InterPro" id="IPR001509">
    <property type="entry name" value="Epimerase_deHydtase"/>
</dbReference>
<evidence type="ECO:0000259" key="2">
    <source>
        <dbReference type="Pfam" id="PF01370"/>
    </source>
</evidence>
<gene>
    <name evidence="3" type="ORF">MEDL_67743</name>
</gene>